<evidence type="ECO:0000256" key="1">
    <source>
        <dbReference type="ARBA" id="ARBA00005640"/>
    </source>
</evidence>
<dbReference type="AlphaFoldDB" id="C1BU30"/>
<keyword evidence="2 6" id="KW-0689">Ribosomal protein</keyword>
<dbReference type="PROSITE" id="PS01104">
    <property type="entry name" value="RIBOSOMAL_L13E"/>
    <property type="match status" value="1"/>
</dbReference>
<reference evidence="7" key="1">
    <citation type="submission" date="2009-06" db="EMBL/GenBank/DDBJ databases">
        <title>Lepeophtheirus salmonis ESTs and full-length cDNAs.</title>
        <authorList>
            <person name="Yasuike M."/>
            <person name="von Schalburg K."/>
            <person name="Cooper G."/>
            <person name="Leong J."/>
            <person name="Jones S.R.M."/>
            <person name="Koop B.F."/>
        </authorList>
    </citation>
    <scope>NUCLEOTIDE SEQUENCE</scope>
    <source>
        <strain evidence="7">Pacific form</strain>
        <tissue evidence="7">Whole</tissue>
    </source>
</reference>
<evidence type="ECO:0000256" key="4">
    <source>
        <dbReference type="ARBA" id="ARBA00058367"/>
    </source>
</evidence>
<evidence type="ECO:0000256" key="2">
    <source>
        <dbReference type="ARBA" id="ARBA00022980"/>
    </source>
</evidence>
<protein>
    <recommendedName>
        <fullName evidence="6">60S ribosomal protein L13</fullName>
    </recommendedName>
</protein>
<gene>
    <name evidence="7" type="primary">RL13</name>
</gene>
<dbReference type="PANTHER" id="PTHR11722:SF0">
    <property type="entry name" value="LARGE RIBOSOMAL SUBUNIT PROTEIN EL13"/>
    <property type="match status" value="1"/>
</dbReference>
<accession>C1BU30</accession>
<dbReference type="GO" id="GO:0003735">
    <property type="term" value="F:structural constituent of ribosome"/>
    <property type="evidence" value="ECO:0007669"/>
    <property type="project" value="InterPro"/>
</dbReference>
<sequence length="211" mass="24452">MPSKRNQMVPNEHFHKDWQRYVKTWFNQPARKERRRKARMAKASKISPRPMESLRPVVRCPTNRYNVKSRIGRGFTLEELKAAGLAKKYAQTIGISVDHRRRNKSVESLQYNVQRLKEYQSKLILLPIKANKPRKGDSTPEEIKKATQFVGTVSPVAKSGKRVKAMEVTDDLKKFKAFHSIRQARAVARLWGIRAKKAREAEADDMSKPKK</sequence>
<dbReference type="GO" id="GO:0022625">
    <property type="term" value="C:cytosolic large ribosomal subunit"/>
    <property type="evidence" value="ECO:0007669"/>
    <property type="project" value="TreeGrafter"/>
</dbReference>
<evidence type="ECO:0000313" key="7">
    <source>
        <dbReference type="EMBL" id="ACO12533.1"/>
    </source>
</evidence>
<dbReference type="FunFam" id="1.20.5.110:FF:000003">
    <property type="entry name" value="60S ribosomal protein L13"/>
    <property type="match status" value="1"/>
</dbReference>
<evidence type="ECO:0000256" key="6">
    <source>
        <dbReference type="RuleBase" id="RU000572"/>
    </source>
</evidence>
<comment type="subunit">
    <text evidence="5">Component of the 60S large ribosomal subunit (LSU).</text>
</comment>
<name>C1BU30_LEPSM</name>
<comment type="similarity">
    <text evidence="1 6">Belongs to the eukaryotic ribosomal protein eL13 family.</text>
</comment>
<organism evidence="7">
    <name type="scientific">Lepeophtheirus salmonis</name>
    <name type="common">Salmon louse</name>
    <name type="synonym">Caligus salmonis</name>
    <dbReference type="NCBI Taxonomy" id="72036"/>
    <lineage>
        <taxon>Eukaryota</taxon>
        <taxon>Metazoa</taxon>
        <taxon>Ecdysozoa</taxon>
        <taxon>Arthropoda</taxon>
        <taxon>Crustacea</taxon>
        <taxon>Multicrustacea</taxon>
        <taxon>Hexanauplia</taxon>
        <taxon>Copepoda</taxon>
        <taxon>Siphonostomatoida</taxon>
        <taxon>Caligidae</taxon>
        <taxon>Lepeophtheirus</taxon>
    </lineage>
</organism>
<evidence type="ECO:0000256" key="5">
    <source>
        <dbReference type="ARBA" id="ARBA00065437"/>
    </source>
</evidence>
<dbReference type="GO" id="GO:0006412">
    <property type="term" value="P:translation"/>
    <property type="evidence" value="ECO:0007669"/>
    <property type="project" value="InterPro"/>
</dbReference>
<dbReference type="PANTHER" id="PTHR11722">
    <property type="entry name" value="60S RIBOSOMAL PROTEIN L13"/>
    <property type="match status" value="1"/>
</dbReference>
<comment type="function">
    <text evidence="4">Component of the ribosome, a large ribonucleoprotein complex responsible for the synthesis of proteins in the cell. The small ribosomal subunit (SSU) binds messenger RNAs (mRNAs) and translates the encoded message by selecting cognate aminoacyl-transfer RNA (tRNA) molecules. The large subunit (LSU) contains the ribosomal catalytic site termed the peptidyl transferase center (PTC), which catalyzes the formation of peptide bonds, thereby polymerizing the amino acids delivered by tRNAs into a polypeptide chain. The nascent polypeptides leave the ribosome through a tunnel in the LSU and interact with protein factors that function in enzymatic processing, targeting, and the membrane insertion of nascent chains at the exit of the ribosomal tunnel. As part of the LSU, it is probably required for its formation and the maturation of rRNAs.</text>
</comment>
<evidence type="ECO:0000256" key="3">
    <source>
        <dbReference type="ARBA" id="ARBA00023274"/>
    </source>
</evidence>
<proteinExistence type="evidence at transcript level"/>
<dbReference type="HAMAP" id="MF_00499">
    <property type="entry name" value="Ribosomal_eL13"/>
    <property type="match status" value="1"/>
</dbReference>
<dbReference type="InterPro" id="IPR001380">
    <property type="entry name" value="Ribosomal_eL13"/>
</dbReference>
<dbReference type="Pfam" id="PF01294">
    <property type="entry name" value="Ribosomal_L13e"/>
    <property type="match status" value="1"/>
</dbReference>
<keyword evidence="3 6" id="KW-0687">Ribonucleoprotein</keyword>
<dbReference type="GO" id="GO:0003723">
    <property type="term" value="F:RNA binding"/>
    <property type="evidence" value="ECO:0007669"/>
    <property type="project" value="TreeGrafter"/>
</dbReference>
<dbReference type="EMBL" id="BT078109">
    <property type="protein sequence ID" value="ACO12533.1"/>
    <property type="molecule type" value="mRNA"/>
</dbReference>
<dbReference type="Gene3D" id="1.20.5.110">
    <property type="match status" value="1"/>
</dbReference>
<dbReference type="InterPro" id="IPR018256">
    <property type="entry name" value="Ribosomal_eL13_CS"/>
</dbReference>
<dbReference type="OrthoDB" id="10264538at2759"/>